<gene>
    <name evidence="1" type="ORF">N5A92_22720</name>
</gene>
<dbReference type="RefSeq" id="WP_260906536.1">
    <property type="nucleotide sequence ID" value="NZ_JAOCZP010000009.1"/>
</dbReference>
<organism evidence="1 2">
    <name type="scientific">Chelativorans salis</name>
    <dbReference type="NCBI Taxonomy" id="2978478"/>
    <lineage>
        <taxon>Bacteria</taxon>
        <taxon>Pseudomonadati</taxon>
        <taxon>Pseudomonadota</taxon>
        <taxon>Alphaproteobacteria</taxon>
        <taxon>Hyphomicrobiales</taxon>
        <taxon>Phyllobacteriaceae</taxon>
        <taxon>Chelativorans</taxon>
    </lineage>
</organism>
<accession>A0ABT2LTI9</accession>
<dbReference type="InterPro" id="IPR027417">
    <property type="entry name" value="P-loop_NTPase"/>
</dbReference>
<dbReference type="Gene3D" id="3.40.50.300">
    <property type="entry name" value="P-loop containing nucleotide triphosphate hydrolases"/>
    <property type="match status" value="1"/>
</dbReference>
<dbReference type="Proteomes" id="UP001320831">
    <property type="component" value="Unassembled WGS sequence"/>
</dbReference>
<protein>
    <submittedName>
        <fullName evidence="1">Sulfotransferase</fullName>
    </submittedName>
</protein>
<dbReference type="SUPFAM" id="SSF52540">
    <property type="entry name" value="P-loop containing nucleoside triphosphate hydrolases"/>
    <property type="match status" value="1"/>
</dbReference>
<dbReference type="EMBL" id="JAOCZP010000009">
    <property type="protein sequence ID" value="MCT7377840.1"/>
    <property type="molecule type" value="Genomic_DNA"/>
</dbReference>
<proteinExistence type="predicted"/>
<reference evidence="1 2" key="1">
    <citation type="submission" date="2022-09" db="EMBL/GenBank/DDBJ databases">
        <title>Chelativorans salina sp. nov., a novel slightly halophilic bacterium isolated from a saline lake sediment enrichment.</title>
        <authorList>
            <person name="Gao L."/>
            <person name="Fang B.-Z."/>
            <person name="Li W.-J."/>
        </authorList>
    </citation>
    <scope>NUCLEOTIDE SEQUENCE [LARGE SCALE GENOMIC DNA]</scope>
    <source>
        <strain evidence="1 2">EGI FJ00035</strain>
    </source>
</reference>
<evidence type="ECO:0000313" key="1">
    <source>
        <dbReference type="EMBL" id="MCT7377840.1"/>
    </source>
</evidence>
<comment type="caution">
    <text evidence="1">The sequence shown here is derived from an EMBL/GenBank/DDBJ whole genome shotgun (WGS) entry which is preliminary data.</text>
</comment>
<keyword evidence="2" id="KW-1185">Reference proteome</keyword>
<name>A0ABT2LTI9_9HYPH</name>
<dbReference type="Pfam" id="PF13469">
    <property type="entry name" value="Sulfotransfer_3"/>
    <property type="match status" value="1"/>
</dbReference>
<sequence>MTIQLPQNISSGHPDSITDFLRLAGQRARLAFDTHYQPDPVFVLGTGRSGTHWVAWILEPHAALHTLIEKPPIFEWVTEMAIDPTAEDRLLPSLLRRYRLEAASARPKRLLDKSHPNIWLAEKLAEAFPAARFIGVLRDVFGTVASSLRHEGVRHWAEKWDAYPVPNRFLGVSEENREAYAQMSLAGRCAVRWRAHLHRLDELEGVLGDRMIRMRYHELQTETTRELVRLQEFLKLDEPIPHPEVKSDSLSRWKKDLSEEQIAEIHAVVGEDADRS</sequence>
<evidence type="ECO:0000313" key="2">
    <source>
        <dbReference type="Proteomes" id="UP001320831"/>
    </source>
</evidence>